<evidence type="ECO:0000256" key="2">
    <source>
        <dbReference type="ARBA" id="ARBA00012543"/>
    </source>
</evidence>
<dbReference type="InterPro" id="IPR004835">
    <property type="entry name" value="Chitin_synth"/>
</dbReference>
<accession>A0AAD5YC28</accession>
<organism evidence="15 16">
    <name type="scientific">Meripilus lineatus</name>
    <dbReference type="NCBI Taxonomy" id="2056292"/>
    <lineage>
        <taxon>Eukaryota</taxon>
        <taxon>Fungi</taxon>
        <taxon>Dikarya</taxon>
        <taxon>Basidiomycota</taxon>
        <taxon>Agaricomycotina</taxon>
        <taxon>Agaricomycetes</taxon>
        <taxon>Polyporales</taxon>
        <taxon>Meripilaceae</taxon>
        <taxon>Meripilus</taxon>
    </lineage>
</organism>
<keyword evidence="7 12" id="KW-1133">Transmembrane helix</keyword>
<comment type="function">
    <text evidence="10 12">Polymerizes chitin, a structural polymer of the cell wall and septum, by transferring the sugar moiety of UDP-GlcNAc to the non-reducing end of the growing chitin polymer.</text>
</comment>
<dbReference type="PANTHER" id="PTHR22914:SF9">
    <property type="entry name" value="CHITIN SYNTHASE 1"/>
    <property type="match status" value="1"/>
</dbReference>
<sequence>MSQYPPPGNQGPYDPYPPYSTPNPYDFQPSPSPNPYEHEHQSFQPIHPDPFANPQSPPPPPNLYHAPSLHASSPPPQQDYLNPSYGSFQSIPPPPPLPAITPPPIGASPSPNPYSSHGRQGYDLHDDPNDDNIDTGDIPLLRRDNSTTSSIAPAMPGDFDMPTPDDRSERNIRYGRIPQRVPRRYKTIKRVELFHGHFVLDSAIPSKLLNMCARRDEREFTHMRYSAATCDPNDFMESGFTLRQVHYDPPRRTELFIVMTMYNEDEELFCRTMHGVMKNIAHLCKRDRSKTWGKEGWKKVVVCIVSDGRQKINSRTLSVIAAMGAYQDGIAKNIVNGKPVTAHIYEYTCQISVSPSMKIEGAERGIVPVQVIFCLKEKNQKKINSHRWFFNAFGPVLQPNVCVLLDVGTMPGPTSIYHLWKAFDINSNVGGACGEIVALKGKYGQNLINPLVAAQNFEYKMSNILDKPLESVFGYISVLPGAFSAYRYIALQNDVTGEGPLQKYFLGEKMHGAGADIFTANMYLAEDRILCWELVSKRGGSWILHYVKSAYAVTDVPDQVPELISQRRRWLNGSFFAAIHSTVKFHYIYRSSHTFLRKFWIHVELVYQVFNLIFSWFALANYYIAFTILTDSMEDPTFKLGNGIHILNLILNYFYLGLLVMCFLLSLGNRPQGAKWGYTLAFIGFGLITIYMTFAAFFLAFKGVENIVQSQDPLNPSSLFSNAIFRNIVISILATLGLYIIASLIFFEPWHMITSFIQYLLLAPSYIAVLNVYAVTLDALFSDVSWGTKGDNKVSTDLGVVSTGKNKNEVEVAVPTEEKDLNAAYEDAIHVLSTKPPKAESKPDPQTEQEDYYKGFRTK</sequence>
<name>A0AAD5YC28_9APHY</name>
<dbReference type="CDD" id="cd04190">
    <property type="entry name" value="Chitin_synth_C"/>
    <property type="match status" value="1"/>
</dbReference>
<feature type="compositionally biased region" description="Pro residues" evidence="13">
    <location>
        <begin position="1"/>
        <end position="21"/>
    </location>
</feature>
<comment type="subcellular location">
    <subcellularLocation>
        <location evidence="1 12">Cell membrane</location>
        <topology evidence="1 12">Multi-pass membrane protein</topology>
    </subcellularLocation>
</comment>
<dbReference type="EMBL" id="JANAWD010000580">
    <property type="protein sequence ID" value="KAJ3477597.1"/>
    <property type="molecule type" value="Genomic_DNA"/>
</dbReference>
<feature type="transmembrane region" description="Helical" evidence="12">
    <location>
        <begin position="649"/>
        <end position="668"/>
    </location>
</feature>
<evidence type="ECO:0000256" key="12">
    <source>
        <dbReference type="RuleBase" id="RU366040"/>
    </source>
</evidence>
<feature type="region of interest" description="Disordered" evidence="13">
    <location>
        <begin position="1"/>
        <end position="170"/>
    </location>
</feature>
<dbReference type="AlphaFoldDB" id="A0AAD5YC28"/>
<dbReference type="GO" id="GO:0006031">
    <property type="term" value="P:chitin biosynthetic process"/>
    <property type="evidence" value="ECO:0007669"/>
    <property type="project" value="UniProtKB-UniRule"/>
</dbReference>
<evidence type="ECO:0000256" key="1">
    <source>
        <dbReference type="ARBA" id="ARBA00004651"/>
    </source>
</evidence>
<feature type="transmembrane region" description="Helical" evidence="12">
    <location>
        <begin position="609"/>
        <end position="629"/>
    </location>
</feature>
<feature type="domain" description="Chitin synthase N-terminal" evidence="14">
    <location>
        <begin position="186"/>
        <end position="254"/>
    </location>
</feature>
<keyword evidence="3 12" id="KW-1003">Cell membrane</keyword>
<feature type="transmembrane region" description="Helical" evidence="12">
    <location>
        <begin position="724"/>
        <end position="747"/>
    </location>
</feature>
<feature type="transmembrane region" description="Helical" evidence="12">
    <location>
        <begin position="759"/>
        <end position="781"/>
    </location>
</feature>
<dbReference type="SUPFAM" id="SSF53448">
    <property type="entry name" value="Nucleotide-diphospho-sugar transferases"/>
    <property type="match status" value="1"/>
</dbReference>
<evidence type="ECO:0000256" key="9">
    <source>
        <dbReference type="ARBA" id="ARBA00023316"/>
    </source>
</evidence>
<dbReference type="Pfam" id="PF08407">
    <property type="entry name" value="Chitin_synth_1N"/>
    <property type="match status" value="1"/>
</dbReference>
<dbReference type="EC" id="2.4.1.16" evidence="2 12"/>
<evidence type="ECO:0000256" key="13">
    <source>
        <dbReference type="SAM" id="MobiDB-lite"/>
    </source>
</evidence>
<dbReference type="PANTHER" id="PTHR22914">
    <property type="entry name" value="CHITIN SYNTHASE"/>
    <property type="match status" value="1"/>
</dbReference>
<protein>
    <recommendedName>
        <fullName evidence="2 12">Chitin synthase</fullName>
        <ecNumber evidence="2 12">2.4.1.16</ecNumber>
    </recommendedName>
</protein>
<reference evidence="15" key="1">
    <citation type="submission" date="2022-07" db="EMBL/GenBank/DDBJ databases">
        <title>Genome Sequence of Physisporinus lineatus.</title>
        <authorList>
            <person name="Buettner E."/>
        </authorList>
    </citation>
    <scope>NUCLEOTIDE SEQUENCE</scope>
    <source>
        <strain evidence="15">VT162</strain>
    </source>
</reference>
<comment type="catalytic activity">
    <reaction evidence="11 12">
        <text>[(1-&gt;4)-N-acetyl-beta-D-glucosaminyl](n) + UDP-N-acetyl-alpha-D-glucosamine = [(1-&gt;4)-N-acetyl-beta-D-glucosaminyl](n+1) + UDP + H(+)</text>
        <dbReference type="Rhea" id="RHEA:16637"/>
        <dbReference type="Rhea" id="RHEA-COMP:9593"/>
        <dbReference type="Rhea" id="RHEA-COMP:9595"/>
        <dbReference type="ChEBI" id="CHEBI:15378"/>
        <dbReference type="ChEBI" id="CHEBI:17029"/>
        <dbReference type="ChEBI" id="CHEBI:57705"/>
        <dbReference type="ChEBI" id="CHEBI:58223"/>
        <dbReference type="EC" id="2.4.1.16"/>
    </reaction>
</comment>
<keyword evidence="6 12" id="KW-0812">Transmembrane</keyword>
<feature type="transmembrane region" description="Helical" evidence="12">
    <location>
        <begin position="570"/>
        <end position="589"/>
    </location>
</feature>
<keyword evidence="8 12" id="KW-0472">Membrane</keyword>
<evidence type="ECO:0000256" key="7">
    <source>
        <dbReference type="ARBA" id="ARBA00022989"/>
    </source>
</evidence>
<comment type="caution">
    <text evidence="15">The sequence shown here is derived from an EMBL/GenBank/DDBJ whole genome shotgun (WGS) entry which is preliminary data.</text>
</comment>
<proteinExistence type="inferred from homology"/>
<comment type="similarity">
    <text evidence="12">Belongs to the chitin synthase family.</text>
</comment>
<feature type="transmembrane region" description="Helical" evidence="12">
    <location>
        <begin position="680"/>
        <end position="704"/>
    </location>
</feature>
<evidence type="ECO:0000313" key="16">
    <source>
        <dbReference type="Proteomes" id="UP001212997"/>
    </source>
</evidence>
<evidence type="ECO:0000259" key="14">
    <source>
        <dbReference type="Pfam" id="PF08407"/>
    </source>
</evidence>
<keyword evidence="16" id="KW-1185">Reference proteome</keyword>
<feature type="region of interest" description="Disordered" evidence="13">
    <location>
        <begin position="833"/>
        <end position="859"/>
    </location>
</feature>
<evidence type="ECO:0000256" key="11">
    <source>
        <dbReference type="ARBA" id="ARBA00048014"/>
    </source>
</evidence>
<keyword evidence="5 12" id="KW-0808">Transferase</keyword>
<evidence type="ECO:0000256" key="5">
    <source>
        <dbReference type="ARBA" id="ARBA00022679"/>
    </source>
</evidence>
<evidence type="ECO:0000313" key="15">
    <source>
        <dbReference type="EMBL" id="KAJ3477597.1"/>
    </source>
</evidence>
<keyword evidence="9 12" id="KW-0961">Cell wall biogenesis/degradation</keyword>
<dbReference type="InterPro" id="IPR013616">
    <property type="entry name" value="Chitin_synth_N"/>
</dbReference>
<evidence type="ECO:0000256" key="4">
    <source>
        <dbReference type="ARBA" id="ARBA00022676"/>
    </source>
</evidence>
<evidence type="ECO:0000256" key="10">
    <source>
        <dbReference type="ARBA" id="ARBA00024009"/>
    </source>
</evidence>
<dbReference type="GO" id="GO:0004100">
    <property type="term" value="F:chitin synthase activity"/>
    <property type="evidence" value="ECO:0007669"/>
    <property type="project" value="UniProtKB-UniRule"/>
</dbReference>
<evidence type="ECO:0000256" key="3">
    <source>
        <dbReference type="ARBA" id="ARBA00022475"/>
    </source>
</evidence>
<evidence type="ECO:0000256" key="8">
    <source>
        <dbReference type="ARBA" id="ARBA00023136"/>
    </source>
</evidence>
<dbReference type="Pfam" id="PF01644">
    <property type="entry name" value="Chitin_synth_1"/>
    <property type="match status" value="1"/>
</dbReference>
<feature type="compositionally biased region" description="Polar residues" evidence="13">
    <location>
        <begin position="79"/>
        <end position="90"/>
    </location>
</feature>
<dbReference type="GO" id="GO:0071555">
    <property type="term" value="P:cell wall organization"/>
    <property type="evidence" value="ECO:0007669"/>
    <property type="project" value="UniProtKB-KW"/>
</dbReference>
<dbReference type="Proteomes" id="UP001212997">
    <property type="component" value="Unassembled WGS sequence"/>
</dbReference>
<gene>
    <name evidence="15" type="ORF">NLI96_g10352</name>
</gene>
<keyword evidence="4 12" id="KW-0328">Glycosyltransferase</keyword>
<dbReference type="GO" id="GO:0005886">
    <property type="term" value="C:plasma membrane"/>
    <property type="evidence" value="ECO:0007669"/>
    <property type="project" value="UniProtKB-SubCell"/>
</dbReference>
<feature type="compositionally biased region" description="Pro residues" evidence="13">
    <location>
        <begin position="91"/>
        <end position="112"/>
    </location>
</feature>
<dbReference type="InterPro" id="IPR029044">
    <property type="entry name" value="Nucleotide-diphossugar_trans"/>
</dbReference>
<evidence type="ECO:0000256" key="6">
    <source>
        <dbReference type="ARBA" id="ARBA00022692"/>
    </source>
</evidence>
<dbReference type="GO" id="GO:0030428">
    <property type="term" value="C:cell septum"/>
    <property type="evidence" value="ECO:0007669"/>
    <property type="project" value="TreeGrafter"/>
</dbReference>